<feature type="transmembrane region" description="Helical" evidence="11">
    <location>
        <begin position="36"/>
        <end position="53"/>
    </location>
</feature>
<dbReference type="PANTHER" id="PTHR20996">
    <property type="entry name" value="NUCLEAR ENVELOPE PHOSPHATASE-REGULATORY SUBUNIT 1"/>
    <property type="match status" value="1"/>
</dbReference>
<evidence type="ECO:0000256" key="7">
    <source>
        <dbReference type="ARBA" id="ARBA00023098"/>
    </source>
</evidence>
<dbReference type="PANTHER" id="PTHR20996:SF1">
    <property type="entry name" value="NUCLEAR ENVELOPE PHOSPHATASE-REGULATORY SUBUNIT 1"/>
    <property type="match status" value="1"/>
</dbReference>
<evidence type="ECO:0000256" key="6">
    <source>
        <dbReference type="ARBA" id="ARBA00022989"/>
    </source>
</evidence>
<accession>A0ABD6ESX9</accession>
<organism evidence="12 13">
    <name type="scientific">Gnathostoma spinigerum</name>
    <dbReference type="NCBI Taxonomy" id="75299"/>
    <lineage>
        <taxon>Eukaryota</taxon>
        <taxon>Metazoa</taxon>
        <taxon>Ecdysozoa</taxon>
        <taxon>Nematoda</taxon>
        <taxon>Chromadorea</taxon>
        <taxon>Rhabditida</taxon>
        <taxon>Spirurina</taxon>
        <taxon>Gnathostomatomorpha</taxon>
        <taxon>Gnathostomatoidea</taxon>
        <taxon>Gnathostomatidae</taxon>
        <taxon>Gnathostoma</taxon>
    </lineage>
</organism>
<dbReference type="GO" id="GO:0005737">
    <property type="term" value="C:cytoplasm"/>
    <property type="evidence" value="ECO:0007669"/>
    <property type="project" value="UniProtKB-SubCell"/>
</dbReference>
<keyword evidence="13" id="KW-1185">Reference proteome</keyword>
<evidence type="ECO:0000256" key="10">
    <source>
        <dbReference type="ARBA" id="ARBA00030458"/>
    </source>
</evidence>
<evidence type="ECO:0000256" key="9">
    <source>
        <dbReference type="ARBA" id="ARBA00023242"/>
    </source>
</evidence>
<evidence type="ECO:0000256" key="8">
    <source>
        <dbReference type="ARBA" id="ARBA00023136"/>
    </source>
</evidence>
<comment type="similarity">
    <text evidence="3">Belongs to the CNEP1R1 family.</text>
</comment>
<reference evidence="12 13" key="1">
    <citation type="submission" date="2024-08" db="EMBL/GenBank/DDBJ databases">
        <title>Gnathostoma spinigerum genome.</title>
        <authorList>
            <person name="Gonzalez-Bertolin B."/>
            <person name="Monzon S."/>
            <person name="Zaballos A."/>
            <person name="Jimenez P."/>
            <person name="Dekumyoy P."/>
            <person name="Varona S."/>
            <person name="Cuesta I."/>
            <person name="Sumanam S."/>
            <person name="Adisakwattana P."/>
            <person name="Gasser R.B."/>
            <person name="Hernandez-Gonzalez A."/>
            <person name="Young N.D."/>
            <person name="Perteguer M.J."/>
        </authorList>
    </citation>
    <scope>NUCLEOTIDE SEQUENCE [LARGE SCALE GENOMIC DNA]</scope>
    <source>
        <strain evidence="12">AL3</strain>
        <tissue evidence="12">Liver</tissue>
    </source>
</reference>
<dbReference type="EMBL" id="JBGFUD010010481">
    <property type="protein sequence ID" value="MFH4982923.1"/>
    <property type="molecule type" value="Genomic_DNA"/>
</dbReference>
<evidence type="ECO:0000256" key="3">
    <source>
        <dbReference type="ARBA" id="ARBA00010998"/>
    </source>
</evidence>
<comment type="caution">
    <text evidence="12">The sequence shown here is derived from an EMBL/GenBank/DDBJ whole genome shotgun (WGS) entry which is preliminary data.</text>
</comment>
<dbReference type="Pfam" id="PF09771">
    <property type="entry name" value="Tmemb_18A"/>
    <property type="match status" value="1"/>
</dbReference>
<evidence type="ECO:0000313" key="12">
    <source>
        <dbReference type="EMBL" id="MFH4982923.1"/>
    </source>
</evidence>
<proteinExistence type="inferred from homology"/>
<dbReference type="Proteomes" id="UP001608902">
    <property type="component" value="Unassembled WGS sequence"/>
</dbReference>
<evidence type="ECO:0000256" key="5">
    <source>
        <dbReference type="ARBA" id="ARBA00022692"/>
    </source>
</evidence>
<evidence type="ECO:0000256" key="2">
    <source>
        <dbReference type="ARBA" id="ARBA00004496"/>
    </source>
</evidence>
<sequence length="100" mass="11556">MDDRSYETAVACEDLRFFEKRLTEVIQCMQPAATRWRLVLLVAFGCTLWSAYFWLMDPSIRTVTLMESLQKHFVFAASVPSLLILFGYFGIHNRVVAPSM</sequence>
<evidence type="ECO:0000256" key="11">
    <source>
        <dbReference type="SAM" id="Phobius"/>
    </source>
</evidence>
<feature type="transmembrane region" description="Helical" evidence="11">
    <location>
        <begin position="73"/>
        <end position="91"/>
    </location>
</feature>
<comment type="subcellular location">
    <subcellularLocation>
        <location evidence="2">Cytoplasm</location>
    </subcellularLocation>
    <subcellularLocation>
        <location evidence="1">Nucleus membrane</location>
        <topology evidence="1">Multi-pass membrane protein</topology>
    </subcellularLocation>
</comment>
<gene>
    <name evidence="12" type="ORF">AB6A40_009632</name>
</gene>
<evidence type="ECO:0000313" key="13">
    <source>
        <dbReference type="Proteomes" id="UP001608902"/>
    </source>
</evidence>
<name>A0ABD6ESX9_9BILA</name>
<keyword evidence="9" id="KW-0539">Nucleus</keyword>
<keyword evidence="8 11" id="KW-0472">Membrane</keyword>
<evidence type="ECO:0000256" key="1">
    <source>
        <dbReference type="ARBA" id="ARBA00004232"/>
    </source>
</evidence>
<keyword evidence="5 11" id="KW-0812">Transmembrane</keyword>
<dbReference type="AlphaFoldDB" id="A0ABD6ESX9"/>
<dbReference type="GO" id="GO:0006629">
    <property type="term" value="P:lipid metabolic process"/>
    <property type="evidence" value="ECO:0007669"/>
    <property type="project" value="UniProtKB-KW"/>
</dbReference>
<dbReference type="InterPro" id="IPR019168">
    <property type="entry name" value="NEP1-R1"/>
</dbReference>
<dbReference type="GO" id="GO:0031965">
    <property type="term" value="C:nuclear membrane"/>
    <property type="evidence" value="ECO:0007669"/>
    <property type="project" value="UniProtKB-SubCell"/>
</dbReference>
<keyword evidence="4" id="KW-0963">Cytoplasm</keyword>
<protein>
    <recommendedName>
        <fullName evidence="10">Transmembrane protein 188</fullName>
    </recommendedName>
</protein>
<evidence type="ECO:0000256" key="4">
    <source>
        <dbReference type="ARBA" id="ARBA00022490"/>
    </source>
</evidence>
<keyword evidence="6 11" id="KW-1133">Transmembrane helix</keyword>
<keyword evidence="7" id="KW-0443">Lipid metabolism</keyword>